<protein>
    <submittedName>
        <fullName evidence="1">Uncharacterized protein</fullName>
    </submittedName>
</protein>
<organism evidence="1 2">
    <name type="scientific">Stieleria magnilauensis</name>
    <dbReference type="NCBI Taxonomy" id="2527963"/>
    <lineage>
        <taxon>Bacteria</taxon>
        <taxon>Pseudomonadati</taxon>
        <taxon>Planctomycetota</taxon>
        <taxon>Planctomycetia</taxon>
        <taxon>Pirellulales</taxon>
        <taxon>Pirellulaceae</taxon>
        <taxon>Stieleria</taxon>
    </lineage>
</organism>
<keyword evidence="2" id="KW-1185">Reference proteome</keyword>
<dbReference type="Proteomes" id="UP000318081">
    <property type="component" value="Chromosome"/>
</dbReference>
<name>A0ABX5XHU7_9BACT</name>
<reference evidence="1 2" key="1">
    <citation type="submission" date="2019-02" db="EMBL/GenBank/DDBJ databases">
        <title>Deep-cultivation of Planctomycetes and their phenomic and genomic characterization uncovers novel biology.</title>
        <authorList>
            <person name="Wiegand S."/>
            <person name="Jogler M."/>
            <person name="Boedeker C."/>
            <person name="Pinto D."/>
            <person name="Vollmers J."/>
            <person name="Rivas-Marin E."/>
            <person name="Kohn T."/>
            <person name="Peeters S.H."/>
            <person name="Heuer A."/>
            <person name="Rast P."/>
            <person name="Oberbeckmann S."/>
            <person name="Bunk B."/>
            <person name="Jeske O."/>
            <person name="Meyerdierks A."/>
            <person name="Storesund J.E."/>
            <person name="Kallscheuer N."/>
            <person name="Luecker S."/>
            <person name="Lage O.M."/>
            <person name="Pohl T."/>
            <person name="Merkel B.J."/>
            <person name="Hornburger P."/>
            <person name="Mueller R.-W."/>
            <person name="Bruemmer F."/>
            <person name="Labrenz M."/>
            <person name="Spormann A.M."/>
            <person name="Op den Camp H."/>
            <person name="Overmann J."/>
            <person name="Amann R."/>
            <person name="Jetten M.S.M."/>
            <person name="Mascher T."/>
            <person name="Medema M.H."/>
            <person name="Devos D.P."/>
            <person name="Kaster A.-K."/>
            <person name="Ovreas L."/>
            <person name="Rohde M."/>
            <person name="Galperin M.Y."/>
            <person name="Jogler C."/>
        </authorList>
    </citation>
    <scope>NUCLEOTIDE SEQUENCE [LARGE SCALE GENOMIC DNA]</scope>
    <source>
        <strain evidence="1 2">TBK1r</strain>
    </source>
</reference>
<gene>
    <name evidence="1" type="ORF">TBK1r_02870</name>
</gene>
<sequence>MNVSRITLQPDYDGLAVIARQHMTSNFAELRMLSNLNIAGPTNAFL</sequence>
<evidence type="ECO:0000313" key="2">
    <source>
        <dbReference type="Proteomes" id="UP000318081"/>
    </source>
</evidence>
<accession>A0ABX5XHU7</accession>
<evidence type="ECO:0000313" key="1">
    <source>
        <dbReference type="EMBL" id="QDV81372.1"/>
    </source>
</evidence>
<dbReference type="EMBL" id="CP036432">
    <property type="protein sequence ID" value="QDV81372.1"/>
    <property type="molecule type" value="Genomic_DNA"/>
</dbReference>
<proteinExistence type="predicted"/>